<evidence type="ECO:0000313" key="1">
    <source>
        <dbReference type="EMBL" id="XDQ71184.1"/>
    </source>
</evidence>
<organism evidence="1">
    <name type="scientific">Streptomyces sp. R44</name>
    <dbReference type="NCBI Taxonomy" id="3238633"/>
    <lineage>
        <taxon>Bacteria</taxon>
        <taxon>Bacillati</taxon>
        <taxon>Actinomycetota</taxon>
        <taxon>Actinomycetes</taxon>
        <taxon>Kitasatosporales</taxon>
        <taxon>Streptomycetaceae</taxon>
        <taxon>Streptomyces</taxon>
    </lineage>
</organism>
<gene>
    <name evidence="1" type="ORF">AB5J54_11890</name>
</gene>
<accession>A0AB39SVE4</accession>
<dbReference type="RefSeq" id="WP_369143892.1">
    <property type="nucleotide sequence ID" value="NZ_CP163444.1"/>
</dbReference>
<dbReference type="Gene3D" id="3.10.490.10">
    <property type="entry name" value="Gamma-glutamyl cyclotransferase-like"/>
    <property type="match status" value="1"/>
</dbReference>
<reference evidence="1" key="1">
    <citation type="submission" date="2024-07" db="EMBL/GenBank/DDBJ databases">
        <authorList>
            <person name="Yu S.T."/>
        </authorList>
    </citation>
    <scope>NUCLEOTIDE SEQUENCE</scope>
    <source>
        <strain evidence="1">R44</strain>
    </source>
</reference>
<sequence>MPEVDPRVWYAAYGSNTHPERLRYYLDGGCPPGGTRELPGCRDRRPPERSVPVVLPGRVYFATDSPVWGGGRAFYDPVAGGDAWGVAHLLTVGQFSDIVAQEMYREPGGDLDLAEALATGRRVLGTGRYETLVCPGLLDGVPVMTFTAPWRMPGDGGLRAPSAAYLRHLAAGLGRAGAWRHAEVAAYLAGCPGAAGHWTAEAVAGLSVPTAPTVPPAPPSRCRPGPGRS</sequence>
<proteinExistence type="predicted"/>
<name>A0AB39SVE4_9ACTN</name>
<dbReference type="EMBL" id="CP163444">
    <property type="protein sequence ID" value="XDQ71184.1"/>
    <property type="molecule type" value="Genomic_DNA"/>
</dbReference>
<protein>
    <submittedName>
        <fullName evidence="1">Histone deacetylase</fullName>
    </submittedName>
</protein>
<dbReference type="AlphaFoldDB" id="A0AB39SVE4"/>